<accession>A0A518DUQ7</accession>
<evidence type="ECO:0000256" key="1">
    <source>
        <dbReference type="ARBA" id="ARBA00023002"/>
    </source>
</evidence>
<proteinExistence type="predicted"/>
<sequence>MTAFAPRQLGDTDIFVTPVALGCWPIAGMTSLHVNDADSLATLQAAVDHGVNFFDTAFSYGLNGESEKLIHRALGDRRDQIVIATKCGLGWDDQQQRLFDGRPAALRAHCEESLRRLATDRVDLLYLHAPDPNTPVAESAGELRRLLDEGKTRSVGVSNFTIAELEEFSRECPIAAHQPPYNMLMRSIDKDSIPWCQERKISVVPYWPLMKGLLAGRLERDHQFQPGDGRPKYPMFQGEEWERNQDLLDELRTLAGELGKTVADIVINWTMQQPGITSVLCGAKRPDQIQETAAAMQWKLDAAALQRIEDALIRRGPPIERWAV</sequence>
<evidence type="ECO:0000313" key="3">
    <source>
        <dbReference type="EMBL" id="QDU95554.1"/>
    </source>
</evidence>
<evidence type="ECO:0000259" key="2">
    <source>
        <dbReference type="Pfam" id="PF00248"/>
    </source>
</evidence>
<dbReference type="InterPro" id="IPR018170">
    <property type="entry name" value="Aldo/ket_reductase_CS"/>
</dbReference>
<dbReference type="EC" id="1.1.1.-" evidence="3"/>
<dbReference type="Gene3D" id="3.20.20.100">
    <property type="entry name" value="NADP-dependent oxidoreductase domain"/>
    <property type="match status" value="1"/>
</dbReference>
<name>A0A518DUQ7_9BACT</name>
<dbReference type="PANTHER" id="PTHR43364:SF4">
    <property type="entry name" value="NAD(P)-LINKED OXIDOREDUCTASE SUPERFAMILY PROTEIN"/>
    <property type="match status" value="1"/>
</dbReference>
<dbReference type="Pfam" id="PF00248">
    <property type="entry name" value="Aldo_ket_red"/>
    <property type="match status" value="1"/>
</dbReference>
<dbReference type="CDD" id="cd19084">
    <property type="entry name" value="AKR_AKR11B1-like"/>
    <property type="match status" value="1"/>
</dbReference>
<dbReference type="PANTHER" id="PTHR43364">
    <property type="entry name" value="NADH-SPECIFIC METHYLGLYOXAL REDUCTASE-RELATED"/>
    <property type="match status" value="1"/>
</dbReference>
<dbReference type="RefSeq" id="WP_231756646.1">
    <property type="nucleotide sequence ID" value="NZ_CP036433.1"/>
</dbReference>
<protein>
    <submittedName>
        <fullName evidence="3">General stress protein 69</fullName>
        <ecNumber evidence="3">1.1.1.-</ecNumber>
    </submittedName>
</protein>
<dbReference type="AlphaFoldDB" id="A0A518DUQ7"/>
<dbReference type="SUPFAM" id="SSF51430">
    <property type="entry name" value="NAD(P)-linked oxidoreductase"/>
    <property type="match status" value="1"/>
</dbReference>
<feature type="domain" description="NADP-dependent oxidoreductase" evidence="2">
    <location>
        <begin position="19"/>
        <end position="311"/>
    </location>
</feature>
<organism evidence="3 4">
    <name type="scientific">Lignipirellula cremea</name>
    <dbReference type="NCBI Taxonomy" id="2528010"/>
    <lineage>
        <taxon>Bacteria</taxon>
        <taxon>Pseudomonadati</taxon>
        <taxon>Planctomycetota</taxon>
        <taxon>Planctomycetia</taxon>
        <taxon>Pirellulales</taxon>
        <taxon>Pirellulaceae</taxon>
        <taxon>Lignipirellula</taxon>
    </lineage>
</organism>
<gene>
    <name evidence="3" type="primary">yhdN_4</name>
    <name evidence="3" type="ORF">Pla8534_33690</name>
</gene>
<dbReference type="Proteomes" id="UP000317648">
    <property type="component" value="Chromosome"/>
</dbReference>
<dbReference type="EMBL" id="CP036433">
    <property type="protein sequence ID" value="QDU95554.1"/>
    <property type="molecule type" value="Genomic_DNA"/>
</dbReference>
<dbReference type="InterPro" id="IPR050523">
    <property type="entry name" value="AKR_Detox_Biosynth"/>
</dbReference>
<dbReference type="InterPro" id="IPR023210">
    <property type="entry name" value="NADP_OxRdtase_dom"/>
</dbReference>
<dbReference type="PROSITE" id="PS00062">
    <property type="entry name" value="ALDOKETO_REDUCTASE_2"/>
    <property type="match status" value="1"/>
</dbReference>
<dbReference type="KEGG" id="lcre:Pla8534_33690"/>
<reference evidence="3 4" key="1">
    <citation type="submission" date="2019-02" db="EMBL/GenBank/DDBJ databases">
        <title>Deep-cultivation of Planctomycetes and their phenomic and genomic characterization uncovers novel biology.</title>
        <authorList>
            <person name="Wiegand S."/>
            <person name="Jogler M."/>
            <person name="Boedeker C."/>
            <person name="Pinto D."/>
            <person name="Vollmers J."/>
            <person name="Rivas-Marin E."/>
            <person name="Kohn T."/>
            <person name="Peeters S.H."/>
            <person name="Heuer A."/>
            <person name="Rast P."/>
            <person name="Oberbeckmann S."/>
            <person name="Bunk B."/>
            <person name="Jeske O."/>
            <person name="Meyerdierks A."/>
            <person name="Storesund J.E."/>
            <person name="Kallscheuer N."/>
            <person name="Luecker S."/>
            <person name="Lage O.M."/>
            <person name="Pohl T."/>
            <person name="Merkel B.J."/>
            <person name="Hornburger P."/>
            <person name="Mueller R.-W."/>
            <person name="Bruemmer F."/>
            <person name="Labrenz M."/>
            <person name="Spormann A.M."/>
            <person name="Op den Camp H."/>
            <person name="Overmann J."/>
            <person name="Amann R."/>
            <person name="Jetten M.S.M."/>
            <person name="Mascher T."/>
            <person name="Medema M.H."/>
            <person name="Devos D.P."/>
            <person name="Kaster A.-K."/>
            <person name="Ovreas L."/>
            <person name="Rohde M."/>
            <person name="Galperin M.Y."/>
            <person name="Jogler C."/>
        </authorList>
    </citation>
    <scope>NUCLEOTIDE SEQUENCE [LARGE SCALE GENOMIC DNA]</scope>
    <source>
        <strain evidence="3 4">Pla85_3_4</strain>
    </source>
</reference>
<keyword evidence="1 3" id="KW-0560">Oxidoreductase</keyword>
<dbReference type="PRINTS" id="PR00069">
    <property type="entry name" value="ALDKETRDTASE"/>
</dbReference>
<dbReference type="GO" id="GO:0005829">
    <property type="term" value="C:cytosol"/>
    <property type="evidence" value="ECO:0007669"/>
    <property type="project" value="TreeGrafter"/>
</dbReference>
<dbReference type="InterPro" id="IPR036812">
    <property type="entry name" value="NAD(P)_OxRdtase_dom_sf"/>
</dbReference>
<keyword evidence="4" id="KW-1185">Reference proteome</keyword>
<dbReference type="GO" id="GO:0016491">
    <property type="term" value="F:oxidoreductase activity"/>
    <property type="evidence" value="ECO:0007669"/>
    <property type="project" value="UniProtKB-KW"/>
</dbReference>
<dbReference type="InterPro" id="IPR020471">
    <property type="entry name" value="AKR"/>
</dbReference>
<evidence type="ECO:0000313" key="4">
    <source>
        <dbReference type="Proteomes" id="UP000317648"/>
    </source>
</evidence>